<comment type="caution">
    <text evidence="1">The sequence shown here is derived from an EMBL/GenBank/DDBJ whole genome shotgun (WGS) entry which is preliminary data.</text>
</comment>
<reference evidence="1" key="2">
    <citation type="submission" date="2020-02" db="EMBL/GenBank/DDBJ databases">
        <authorList>
            <consortium name="NCBI Pathogen Detection Project"/>
        </authorList>
    </citation>
    <scope>NUCLEOTIDE SEQUENCE</scope>
    <source>
        <strain evidence="1">MA.QA05/14</strain>
    </source>
</reference>
<dbReference type="EMBL" id="DAAVRW010000005">
    <property type="protein sequence ID" value="HAF5892474.1"/>
    <property type="molecule type" value="Genomic_DNA"/>
</dbReference>
<protein>
    <submittedName>
        <fullName evidence="1">Uncharacterized protein</fullName>
    </submittedName>
</protein>
<gene>
    <name evidence="1" type="ORF">G8L14_002654</name>
</gene>
<sequence length="46" mass="4959">MSPVTFLGVPIPAPEFAGTGKRYRFQSKTAIGSGGMQIADCYKNKH</sequence>
<reference evidence="1" key="1">
    <citation type="journal article" date="2018" name="Genome Biol.">
        <title>SKESA: strategic k-mer extension for scrupulous assemblies.</title>
        <authorList>
            <person name="Souvorov A."/>
            <person name="Agarwala R."/>
            <person name="Lipman D.J."/>
        </authorList>
    </citation>
    <scope>NUCLEOTIDE SEQUENCE</scope>
    <source>
        <strain evidence="1">MA.QA05/14</strain>
    </source>
</reference>
<evidence type="ECO:0000313" key="1">
    <source>
        <dbReference type="EMBL" id="HAF5892474.1"/>
    </source>
</evidence>
<name>A0A749SWQ9_SALER</name>
<organism evidence="1">
    <name type="scientific">Salmonella enterica</name>
    <name type="common">Salmonella choleraesuis</name>
    <dbReference type="NCBI Taxonomy" id="28901"/>
    <lineage>
        <taxon>Bacteria</taxon>
        <taxon>Pseudomonadati</taxon>
        <taxon>Pseudomonadota</taxon>
        <taxon>Gammaproteobacteria</taxon>
        <taxon>Enterobacterales</taxon>
        <taxon>Enterobacteriaceae</taxon>
        <taxon>Salmonella</taxon>
    </lineage>
</organism>
<dbReference type="AlphaFoldDB" id="A0A749SWQ9"/>
<proteinExistence type="predicted"/>
<accession>A0A749SWQ9</accession>